<gene>
    <name evidence="1" type="ORF">DZ858_00420</name>
</gene>
<comment type="caution">
    <text evidence="1">The sequence shown here is derived from an EMBL/GenBank/DDBJ whole genome shotgun (WGS) entry which is preliminary data.</text>
</comment>
<evidence type="ECO:0000313" key="2">
    <source>
        <dbReference type="Proteomes" id="UP000261082"/>
    </source>
</evidence>
<dbReference type="AlphaFoldDB" id="A0A3E1Q8Y0"/>
<keyword evidence="2" id="KW-1185">Reference proteome</keyword>
<evidence type="ECO:0000313" key="1">
    <source>
        <dbReference type="EMBL" id="RFN58580.1"/>
    </source>
</evidence>
<organism evidence="1 2">
    <name type="scientific">Marixanthomonas ophiurae</name>
    <dbReference type="NCBI Taxonomy" id="387659"/>
    <lineage>
        <taxon>Bacteria</taxon>
        <taxon>Pseudomonadati</taxon>
        <taxon>Bacteroidota</taxon>
        <taxon>Flavobacteriia</taxon>
        <taxon>Flavobacteriales</taxon>
        <taxon>Flavobacteriaceae</taxon>
        <taxon>Marixanthomonas</taxon>
    </lineage>
</organism>
<proteinExistence type="predicted"/>
<accession>A0A3E1Q8Y0</accession>
<sequence length="126" mass="14488">MKNQDQIIHEEMRKLIKKSCVVDSQLNPEFYSFQKSLLKFFFNAASVLIDRDRKTITLYGGAIVDHSPRSLYTINQLATTNISYSNLEETLKGCLEKGEKESRFYKSQLFHYNNVAQVVVDDAISA</sequence>
<protein>
    <submittedName>
        <fullName evidence="1">Uncharacterized protein</fullName>
    </submittedName>
</protein>
<dbReference type="OrthoDB" id="1449068at2"/>
<reference evidence="1 2" key="1">
    <citation type="journal article" date="2007" name="Int. J. Syst. Evol. Microbiol.">
        <title>Marixanthomonas ophiurae gen. nov., sp. nov., a marine bacterium of the family Flavobacteriaceae isolated from a deep-sea brittle star.</title>
        <authorList>
            <person name="Romanenko L.A."/>
            <person name="Uchino M."/>
            <person name="Frolova G.M."/>
            <person name="Mikhailov V.V."/>
        </authorList>
    </citation>
    <scope>NUCLEOTIDE SEQUENCE [LARGE SCALE GENOMIC DNA]</scope>
    <source>
        <strain evidence="1 2">KMM 3046</strain>
    </source>
</reference>
<dbReference type="EMBL" id="QVID01000001">
    <property type="protein sequence ID" value="RFN58580.1"/>
    <property type="molecule type" value="Genomic_DNA"/>
</dbReference>
<dbReference type="Proteomes" id="UP000261082">
    <property type="component" value="Unassembled WGS sequence"/>
</dbReference>
<name>A0A3E1Q8Y0_9FLAO</name>
<dbReference type="RefSeq" id="WP_117157608.1">
    <property type="nucleotide sequence ID" value="NZ_QVID01000001.1"/>
</dbReference>